<dbReference type="AlphaFoldDB" id="A0A8H3XDJ3"/>
<dbReference type="SUPFAM" id="SSF50494">
    <property type="entry name" value="Trypsin-like serine proteases"/>
    <property type="match status" value="1"/>
</dbReference>
<organism evidence="1 2">
    <name type="scientific">Gigaspora margarita</name>
    <dbReference type="NCBI Taxonomy" id="4874"/>
    <lineage>
        <taxon>Eukaryota</taxon>
        <taxon>Fungi</taxon>
        <taxon>Fungi incertae sedis</taxon>
        <taxon>Mucoromycota</taxon>
        <taxon>Glomeromycotina</taxon>
        <taxon>Glomeromycetes</taxon>
        <taxon>Diversisporales</taxon>
        <taxon>Gigasporaceae</taxon>
        <taxon>Gigaspora</taxon>
    </lineage>
</organism>
<dbReference type="Proteomes" id="UP000439903">
    <property type="component" value="Unassembled WGS sequence"/>
</dbReference>
<dbReference type="InterPro" id="IPR009003">
    <property type="entry name" value="Peptidase_S1_PA"/>
</dbReference>
<proteinExistence type="predicted"/>
<gene>
    <name evidence="1" type="ORF">F8M41_002895</name>
</gene>
<evidence type="ECO:0000313" key="1">
    <source>
        <dbReference type="EMBL" id="KAF0446585.1"/>
    </source>
</evidence>
<comment type="caution">
    <text evidence="1">The sequence shown here is derived from an EMBL/GenBank/DDBJ whole genome shotgun (WGS) entry which is preliminary data.</text>
</comment>
<protein>
    <recommendedName>
        <fullName evidence="3">Serine protease</fullName>
    </recommendedName>
</protein>
<evidence type="ECO:0000313" key="2">
    <source>
        <dbReference type="Proteomes" id="UP000439903"/>
    </source>
</evidence>
<dbReference type="EMBL" id="WTPW01001249">
    <property type="protein sequence ID" value="KAF0446585.1"/>
    <property type="molecule type" value="Genomic_DNA"/>
</dbReference>
<keyword evidence="2" id="KW-1185">Reference proteome</keyword>
<dbReference type="Gene3D" id="2.40.10.10">
    <property type="entry name" value="Trypsin-like serine proteases"/>
    <property type="match status" value="2"/>
</dbReference>
<dbReference type="InterPro" id="IPR043504">
    <property type="entry name" value="Peptidase_S1_PA_chymotrypsin"/>
</dbReference>
<name>A0A8H3XDJ3_GIGMA</name>
<accession>A0A8H3XDJ3</accession>
<sequence length="411" mass="46165">MVHSQEGSKKPLARLWNIDNDQIPKYLSIEKDLSMADITLKQFLDENNFGGTYVDVLQNKIFVYTLNFTRAEQIKTLPEINQYVNFLNFIEASNSTFIMNRRFVDVSFIASIHKPFCMSYIDTKINNIVIIICEENRDFGGNIRFERAIRGTALRPIFKYFICDNNSTTNNNTSNPNNLKLEKRNGIVVKAASGDGVILENEEINRRHLCSLGFWAKDDENIDYFGLAAHCYLNSSQAFLVPWDSNLTRTALIGEMIYRHDQIDFGLIIKKNEIIDPEPIIRDSINTNLFIEDLIEVSSNGVHFCHSGINSHVECGYVEALNGFVVQGALGMFTDLVVSSVISFEGDSGGPAFFYKQDQNYVSLNGIHCFSHKNFINGVLSESIGGVTKLSSILSSVSGTININVPTVSKT</sequence>
<dbReference type="OrthoDB" id="2345133at2759"/>
<evidence type="ECO:0008006" key="3">
    <source>
        <dbReference type="Google" id="ProtNLM"/>
    </source>
</evidence>
<reference evidence="1 2" key="1">
    <citation type="journal article" date="2019" name="Environ. Microbiol.">
        <title>At the nexus of three kingdoms: the genome of the mycorrhizal fungus Gigaspora margarita provides insights into plant, endobacterial and fungal interactions.</title>
        <authorList>
            <person name="Venice F."/>
            <person name="Ghignone S."/>
            <person name="Salvioli di Fossalunga A."/>
            <person name="Amselem J."/>
            <person name="Novero M."/>
            <person name="Xianan X."/>
            <person name="Sedzielewska Toro K."/>
            <person name="Morin E."/>
            <person name="Lipzen A."/>
            <person name="Grigoriev I.V."/>
            <person name="Henrissat B."/>
            <person name="Martin F.M."/>
            <person name="Bonfante P."/>
        </authorList>
    </citation>
    <scope>NUCLEOTIDE SEQUENCE [LARGE SCALE GENOMIC DNA]</scope>
    <source>
        <strain evidence="1 2">BEG34</strain>
    </source>
</reference>